<evidence type="ECO:0000313" key="3">
    <source>
        <dbReference type="Proteomes" id="UP000518266"/>
    </source>
</evidence>
<feature type="region of interest" description="Disordered" evidence="1">
    <location>
        <begin position="32"/>
        <end position="99"/>
    </location>
</feature>
<reference evidence="2 3" key="1">
    <citation type="submission" date="2020-03" db="EMBL/GenBank/DDBJ databases">
        <title>Dissostichus mawsoni Genome sequencing and assembly.</title>
        <authorList>
            <person name="Park H."/>
        </authorList>
    </citation>
    <scope>NUCLEOTIDE SEQUENCE [LARGE SCALE GENOMIC DNA]</scope>
    <source>
        <strain evidence="2">DM0001</strain>
        <tissue evidence="2">Muscle</tissue>
    </source>
</reference>
<protein>
    <submittedName>
        <fullName evidence="2">Uncharacterized protein</fullName>
    </submittedName>
</protein>
<name>A0A7J5Y5M9_DISMA</name>
<dbReference type="EMBL" id="JAAKFY010000015">
    <property type="protein sequence ID" value="KAF3844732.1"/>
    <property type="molecule type" value="Genomic_DNA"/>
</dbReference>
<proteinExistence type="predicted"/>
<accession>A0A7J5Y5M9</accession>
<comment type="caution">
    <text evidence="2">The sequence shown here is derived from an EMBL/GenBank/DDBJ whole genome shotgun (WGS) entry which is preliminary data.</text>
</comment>
<dbReference type="Proteomes" id="UP000518266">
    <property type="component" value="Unassembled WGS sequence"/>
</dbReference>
<evidence type="ECO:0000256" key="1">
    <source>
        <dbReference type="SAM" id="MobiDB-lite"/>
    </source>
</evidence>
<organism evidence="2 3">
    <name type="scientific">Dissostichus mawsoni</name>
    <name type="common">Antarctic cod</name>
    <dbReference type="NCBI Taxonomy" id="36200"/>
    <lineage>
        <taxon>Eukaryota</taxon>
        <taxon>Metazoa</taxon>
        <taxon>Chordata</taxon>
        <taxon>Craniata</taxon>
        <taxon>Vertebrata</taxon>
        <taxon>Euteleostomi</taxon>
        <taxon>Actinopterygii</taxon>
        <taxon>Neopterygii</taxon>
        <taxon>Teleostei</taxon>
        <taxon>Neoteleostei</taxon>
        <taxon>Acanthomorphata</taxon>
        <taxon>Eupercaria</taxon>
        <taxon>Perciformes</taxon>
        <taxon>Notothenioidei</taxon>
        <taxon>Nototheniidae</taxon>
        <taxon>Dissostichus</taxon>
    </lineage>
</organism>
<dbReference type="AlphaFoldDB" id="A0A7J5Y5M9"/>
<keyword evidence="3" id="KW-1185">Reference proteome</keyword>
<evidence type="ECO:0000313" key="2">
    <source>
        <dbReference type="EMBL" id="KAF3844732.1"/>
    </source>
</evidence>
<feature type="compositionally biased region" description="Polar residues" evidence="1">
    <location>
        <begin position="55"/>
        <end position="65"/>
    </location>
</feature>
<sequence>MFQRHTTALTVSWPCSVLCRTAQVHVWGSAAGLRRERGSPAGSGADGTVSGADVDSQSSHCNAQRHTVRPRLGPVWRSPDNRTIPHLSRAALPRNTEQS</sequence>
<gene>
    <name evidence="2" type="ORF">F7725_007895</name>
</gene>